<proteinExistence type="predicted"/>
<reference evidence="2" key="1">
    <citation type="submission" date="2014-09" db="EMBL/GenBank/DDBJ databases">
        <authorList>
            <person name="Sharma Rahul"/>
            <person name="Thines Marco"/>
        </authorList>
    </citation>
    <scope>NUCLEOTIDE SEQUENCE [LARGE SCALE GENOMIC DNA]</scope>
</reference>
<dbReference type="AlphaFoldDB" id="A0A0P1ABB1"/>
<dbReference type="RefSeq" id="XP_024574010.1">
    <property type="nucleotide sequence ID" value="XM_024722988.1"/>
</dbReference>
<dbReference type="OrthoDB" id="95735at2759"/>
<evidence type="ECO:0000313" key="1">
    <source>
        <dbReference type="EMBL" id="CEG37641.1"/>
    </source>
</evidence>
<sequence>MTKKRKDNRYVYITERTKYLHHTIPPIDTVVEEDKIRKNLILAKEAGNWKLEAQALMQLGQILKWRGQEEQGKAYQIQASSVLRAHTFAADNEYN</sequence>
<dbReference type="Proteomes" id="UP000054928">
    <property type="component" value="Unassembled WGS sequence"/>
</dbReference>
<evidence type="ECO:0000313" key="2">
    <source>
        <dbReference type="Proteomes" id="UP000054928"/>
    </source>
</evidence>
<keyword evidence="2" id="KW-1185">Reference proteome</keyword>
<accession>A0A0P1ABB1</accession>
<organism evidence="1 2">
    <name type="scientific">Plasmopara halstedii</name>
    <name type="common">Downy mildew of sunflower</name>
    <dbReference type="NCBI Taxonomy" id="4781"/>
    <lineage>
        <taxon>Eukaryota</taxon>
        <taxon>Sar</taxon>
        <taxon>Stramenopiles</taxon>
        <taxon>Oomycota</taxon>
        <taxon>Peronosporomycetes</taxon>
        <taxon>Peronosporales</taxon>
        <taxon>Peronosporaceae</taxon>
        <taxon>Plasmopara</taxon>
    </lineage>
</organism>
<evidence type="ECO:0008006" key="3">
    <source>
        <dbReference type="Google" id="ProtNLM"/>
    </source>
</evidence>
<dbReference type="GeneID" id="36400474"/>
<name>A0A0P1ABB1_PLAHL</name>
<dbReference type="OMA" id="HVYITER"/>
<dbReference type="EMBL" id="CCYD01000288">
    <property type="protein sequence ID" value="CEG37641.1"/>
    <property type="molecule type" value="Genomic_DNA"/>
</dbReference>
<protein>
    <recommendedName>
        <fullName evidence="3">Tetratricopeptide-like helical</fullName>
    </recommendedName>
</protein>